<comment type="caution">
    <text evidence="2">The sequence shown here is derived from an EMBL/GenBank/DDBJ whole genome shotgun (WGS) entry which is preliminary data.</text>
</comment>
<proteinExistence type="predicted"/>
<evidence type="ECO:0000313" key="3">
    <source>
        <dbReference type="Proteomes" id="UP000316609"/>
    </source>
</evidence>
<feature type="transmembrane region" description="Helical" evidence="1">
    <location>
        <begin position="53"/>
        <end position="72"/>
    </location>
</feature>
<evidence type="ECO:0000313" key="2">
    <source>
        <dbReference type="EMBL" id="TMQ67200.1"/>
    </source>
</evidence>
<name>A0A538TUA1_UNCEI</name>
<gene>
    <name evidence="2" type="ORF">E6K78_05515</name>
</gene>
<keyword evidence="1" id="KW-0812">Transmembrane</keyword>
<protein>
    <submittedName>
        <fullName evidence="2">Uncharacterized protein</fullName>
    </submittedName>
</protein>
<keyword evidence="1" id="KW-0472">Membrane</keyword>
<reference evidence="2 3" key="1">
    <citation type="journal article" date="2019" name="Nat. Microbiol.">
        <title>Mediterranean grassland soil C-N compound turnover is dependent on rainfall and depth, and is mediated by genomically divergent microorganisms.</title>
        <authorList>
            <person name="Diamond S."/>
            <person name="Andeer P.F."/>
            <person name="Li Z."/>
            <person name="Crits-Christoph A."/>
            <person name="Burstein D."/>
            <person name="Anantharaman K."/>
            <person name="Lane K.R."/>
            <person name="Thomas B.C."/>
            <person name="Pan C."/>
            <person name="Northen T.R."/>
            <person name="Banfield J.F."/>
        </authorList>
    </citation>
    <scope>NUCLEOTIDE SEQUENCE [LARGE SCALE GENOMIC DNA]</scope>
    <source>
        <strain evidence="2">WS_8</strain>
    </source>
</reference>
<organism evidence="2 3">
    <name type="scientific">Eiseniibacteriota bacterium</name>
    <dbReference type="NCBI Taxonomy" id="2212470"/>
    <lineage>
        <taxon>Bacteria</taxon>
        <taxon>Candidatus Eiseniibacteriota</taxon>
    </lineage>
</organism>
<evidence type="ECO:0000256" key="1">
    <source>
        <dbReference type="SAM" id="Phobius"/>
    </source>
</evidence>
<sequence length="182" mass="20036">MHDEDLTPEERAAFQSLPRERRPGPWLEERTVRALRRLGLLRAARPDHFLSPAWATAIAAVVLAVFAGGFAVGQWLEARQTREVLAAMHEQDAARAAALIQQSGSAYVAALSRLADLADSSRARDVQQGREVATNILHAAANQLVRLEPEEPVATHIIQGLERAAQRDTNTVAAADHRLIWF</sequence>
<dbReference type="AlphaFoldDB" id="A0A538TUA1"/>
<dbReference type="Proteomes" id="UP000316609">
    <property type="component" value="Unassembled WGS sequence"/>
</dbReference>
<keyword evidence="1" id="KW-1133">Transmembrane helix</keyword>
<accession>A0A538TUA1</accession>
<dbReference type="EMBL" id="VBOY01000047">
    <property type="protein sequence ID" value="TMQ67200.1"/>
    <property type="molecule type" value="Genomic_DNA"/>
</dbReference>